<dbReference type="Gene3D" id="3.40.50.300">
    <property type="entry name" value="P-loop containing nucleotide triphosphate hydrolases"/>
    <property type="match status" value="1"/>
</dbReference>
<dbReference type="Pfam" id="PF00664">
    <property type="entry name" value="ABC_membrane"/>
    <property type="match status" value="1"/>
</dbReference>
<dbReference type="InterPro" id="IPR039421">
    <property type="entry name" value="Type_1_exporter"/>
</dbReference>
<comment type="subcellular location">
    <subcellularLocation>
        <location evidence="1">Cell membrane</location>
        <topology evidence="1">Multi-pass membrane protein</topology>
    </subcellularLocation>
</comment>
<keyword evidence="4" id="KW-0378">Hydrolase</keyword>
<dbReference type="Pfam" id="PF00005">
    <property type="entry name" value="ABC_tran"/>
    <property type="match status" value="1"/>
</dbReference>
<evidence type="ECO:0000256" key="6">
    <source>
        <dbReference type="ARBA" id="ARBA00022989"/>
    </source>
</evidence>
<comment type="caution">
    <text evidence="12">The sequence shown here is derived from an EMBL/GenBank/DDBJ whole genome shotgun (WGS) entry which is preliminary data.</text>
</comment>
<keyword evidence="13" id="KW-1185">Reference proteome</keyword>
<feature type="transmembrane region" description="Helical" evidence="8">
    <location>
        <begin position="204"/>
        <end position="224"/>
    </location>
</feature>
<dbReference type="InterPro" id="IPR017750">
    <property type="entry name" value="ATPase_T1SS"/>
</dbReference>
<dbReference type="SUPFAM" id="SSF90123">
    <property type="entry name" value="ABC transporter transmembrane region"/>
    <property type="match status" value="1"/>
</dbReference>
<evidence type="ECO:0000259" key="11">
    <source>
        <dbReference type="PROSITE" id="PS50990"/>
    </source>
</evidence>
<proteinExistence type="predicted"/>
<sequence length="718" mass="77588">MSEKAGGAGSAPLRGGPLTACLVALAKAHGIRTSESTLLAGLPLQQEQLTPSLFDRAATRAGLASQLSQRPLAEINQALLPAILILENNNACLLVELNVEQGTADVVFPELGKTVSTVSLAELDERYAGRVIYARPKINFRARNAGIHEVVKGHWFWDVIKSHRSLFRDVLLAAFMINLFALVMPLFVMNVYDRVVPNFATETLWVLAIGVAVVLVADVVLKIVRAWFVDLAASRIDIRLSANIMARVLGMKLSEQPSSVGSFASGLQAFESVRAFIGSSTIIAFIDLPFVVVFLLVIGLLTSWWLTIPIIVGALICLIYAASVQTRMHQLSLATMEASGQRNSVLVESLNSLESLKFLGAEGRMQQLWERATVFLSRTSTKTRLLSGSVTAGSQSIQQLVAVSIIIVGVYLIADGQLSQGGLIAAYMLSSRIMAPIGQSAGLMMQYHQAATALEGVEQVMNKPVERPEDSQWVNVPRVQGRVEFKKVSFRYPNDDRDILKDVSFVLEPGERVAVLGRNGSGKTTIQKLIAGLYSPSAGNILIDNIDIGQLDPAQLRENIGYVPQDINLFLGTLRENLALAHPHVDDARLMEVIELCGLTEFINAHPQGLSMPVGERGGLLSGGQKQSVAVARALMSEPSVLLLDEPTGAMDHSSEEALKTNLVKPSTGKTMLVITHRTSLLTLVDRIIVIDAGKIVADGPKDQVVEALRQGRIGRAG</sequence>
<dbReference type="SUPFAM" id="SSF52540">
    <property type="entry name" value="P-loop containing nucleoside triphosphate hydrolases"/>
    <property type="match status" value="1"/>
</dbReference>
<evidence type="ECO:0000259" key="10">
    <source>
        <dbReference type="PROSITE" id="PS50929"/>
    </source>
</evidence>
<dbReference type="InterPro" id="IPR003439">
    <property type="entry name" value="ABC_transporter-like_ATP-bd"/>
</dbReference>
<gene>
    <name evidence="12" type="ORF">SCD92_17655</name>
</gene>
<feature type="transmembrane region" description="Helical" evidence="8">
    <location>
        <begin position="275"/>
        <end position="298"/>
    </location>
</feature>
<dbReference type="RefSeq" id="WP_302720580.1">
    <property type="nucleotide sequence ID" value="NZ_JAULRU010000126.1"/>
</dbReference>
<feature type="domain" description="ABC transmembrane type-1" evidence="10">
    <location>
        <begin position="170"/>
        <end position="449"/>
    </location>
</feature>
<feature type="domain" description="Peptidase C39" evidence="11">
    <location>
        <begin position="10"/>
        <end position="134"/>
    </location>
</feature>
<keyword evidence="6 8" id="KW-1133">Transmembrane helix</keyword>
<keyword evidence="3" id="KW-0547">Nucleotide-binding</keyword>
<evidence type="ECO:0000256" key="4">
    <source>
        <dbReference type="ARBA" id="ARBA00022801"/>
    </source>
</evidence>
<dbReference type="NCBIfam" id="TIGR03375">
    <property type="entry name" value="type_I_sec_LssB"/>
    <property type="match status" value="1"/>
</dbReference>
<dbReference type="InterPro" id="IPR011527">
    <property type="entry name" value="ABC1_TM_dom"/>
</dbReference>
<evidence type="ECO:0000256" key="7">
    <source>
        <dbReference type="ARBA" id="ARBA00023136"/>
    </source>
</evidence>
<dbReference type="Gene3D" id="3.90.70.10">
    <property type="entry name" value="Cysteine proteinases"/>
    <property type="match status" value="1"/>
</dbReference>
<name>A0ABU4S3V7_9GAMM</name>
<evidence type="ECO:0000256" key="3">
    <source>
        <dbReference type="ARBA" id="ARBA00022741"/>
    </source>
</evidence>
<dbReference type="PANTHER" id="PTHR43394">
    <property type="entry name" value="ATP-DEPENDENT PERMEASE MDL1, MITOCHONDRIAL"/>
    <property type="match status" value="1"/>
</dbReference>
<accession>A0ABU4S3V7</accession>
<evidence type="ECO:0000313" key="12">
    <source>
        <dbReference type="EMBL" id="MDX6851207.1"/>
    </source>
</evidence>
<evidence type="ECO:0000256" key="1">
    <source>
        <dbReference type="ARBA" id="ARBA00004651"/>
    </source>
</evidence>
<dbReference type="InterPro" id="IPR003593">
    <property type="entry name" value="AAA+_ATPase"/>
</dbReference>
<dbReference type="Pfam" id="PF03412">
    <property type="entry name" value="Peptidase_C39"/>
    <property type="match status" value="1"/>
</dbReference>
<dbReference type="CDD" id="cd02421">
    <property type="entry name" value="Peptidase_C39_likeD"/>
    <property type="match status" value="1"/>
</dbReference>
<dbReference type="PANTHER" id="PTHR43394:SF1">
    <property type="entry name" value="ATP-BINDING CASSETTE SUB-FAMILY B MEMBER 10, MITOCHONDRIAL"/>
    <property type="match status" value="1"/>
</dbReference>
<reference evidence="12 13" key="1">
    <citation type="submission" date="2023-11" db="EMBL/GenBank/DDBJ databases">
        <title>Gilvimarinus fulvus sp. nov., isolated from the surface of Kelp.</title>
        <authorList>
            <person name="Sun Y.Y."/>
            <person name="Gong Y."/>
            <person name="Du Z.J."/>
        </authorList>
    </citation>
    <scope>NUCLEOTIDE SEQUENCE [LARGE SCALE GENOMIC DNA]</scope>
    <source>
        <strain evidence="12 13">SDUM040013</strain>
    </source>
</reference>
<evidence type="ECO:0000256" key="5">
    <source>
        <dbReference type="ARBA" id="ARBA00022840"/>
    </source>
</evidence>
<evidence type="ECO:0000259" key="9">
    <source>
        <dbReference type="PROSITE" id="PS50893"/>
    </source>
</evidence>
<evidence type="ECO:0000256" key="8">
    <source>
        <dbReference type="SAM" id="Phobius"/>
    </source>
</evidence>
<keyword evidence="2 8" id="KW-0812">Transmembrane</keyword>
<keyword evidence="7 8" id="KW-0472">Membrane</keyword>
<keyword evidence="5" id="KW-0067">ATP-binding</keyword>
<feature type="transmembrane region" description="Helical" evidence="8">
    <location>
        <begin position="304"/>
        <end position="322"/>
    </location>
</feature>
<feature type="transmembrane region" description="Helical" evidence="8">
    <location>
        <begin position="170"/>
        <end position="192"/>
    </location>
</feature>
<dbReference type="InterPro" id="IPR027417">
    <property type="entry name" value="P-loop_NTPase"/>
</dbReference>
<dbReference type="EMBL" id="JAXAFO010000043">
    <property type="protein sequence ID" value="MDX6851207.1"/>
    <property type="molecule type" value="Genomic_DNA"/>
</dbReference>
<dbReference type="Gene3D" id="1.20.1560.10">
    <property type="entry name" value="ABC transporter type 1, transmembrane domain"/>
    <property type="match status" value="1"/>
</dbReference>
<dbReference type="InterPro" id="IPR036640">
    <property type="entry name" value="ABC1_TM_sf"/>
</dbReference>
<dbReference type="PROSITE" id="PS50929">
    <property type="entry name" value="ABC_TM1F"/>
    <property type="match status" value="1"/>
</dbReference>
<dbReference type="CDD" id="cd18587">
    <property type="entry name" value="ABC_6TM_LapB_like"/>
    <property type="match status" value="1"/>
</dbReference>
<evidence type="ECO:0000313" key="13">
    <source>
        <dbReference type="Proteomes" id="UP001273505"/>
    </source>
</evidence>
<dbReference type="SMART" id="SM00382">
    <property type="entry name" value="AAA"/>
    <property type="match status" value="1"/>
</dbReference>
<dbReference type="Proteomes" id="UP001273505">
    <property type="component" value="Unassembled WGS sequence"/>
</dbReference>
<evidence type="ECO:0000256" key="2">
    <source>
        <dbReference type="ARBA" id="ARBA00022692"/>
    </source>
</evidence>
<dbReference type="PROSITE" id="PS50990">
    <property type="entry name" value="PEPTIDASE_C39"/>
    <property type="match status" value="1"/>
</dbReference>
<organism evidence="12 13">
    <name type="scientific">Gilvimarinus gilvus</name>
    <dbReference type="NCBI Taxonomy" id="3058038"/>
    <lineage>
        <taxon>Bacteria</taxon>
        <taxon>Pseudomonadati</taxon>
        <taxon>Pseudomonadota</taxon>
        <taxon>Gammaproteobacteria</taxon>
        <taxon>Cellvibrionales</taxon>
        <taxon>Cellvibrionaceae</taxon>
        <taxon>Gilvimarinus</taxon>
    </lineage>
</organism>
<dbReference type="InterPro" id="IPR005074">
    <property type="entry name" value="Peptidase_C39"/>
</dbReference>
<feature type="domain" description="ABC transporter" evidence="9">
    <location>
        <begin position="483"/>
        <end position="718"/>
    </location>
</feature>
<protein>
    <submittedName>
        <fullName evidence="12">Type I secretion system permease/ATPase</fullName>
    </submittedName>
</protein>
<dbReference type="CDD" id="cd03245">
    <property type="entry name" value="ABCC_bacteriocin_exporters"/>
    <property type="match status" value="1"/>
</dbReference>
<dbReference type="PROSITE" id="PS50893">
    <property type="entry name" value="ABC_TRANSPORTER_2"/>
    <property type="match status" value="1"/>
</dbReference>